<dbReference type="Proteomes" id="UP000198878">
    <property type="component" value="Unassembled WGS sequence"/>
</dbReference>
<dbReference type="Pfam" id="PF13360">
    <property type="entry name" value="PQQ_2"/>
    <property type="match status" value="1"/>
</dbReference>
<evidence type="ECO:0000259" key="1">
    <source>
        <dbReference type="Pfam" id="PF13360"/>
    </source>
</evidence>
<dbReference type="InterPro" id="IPR015943">
    <property type="entry name" value="WD40/YVTN_repeat-like_dom_sf"/>
</dbReference>
<sequence length="343" mass="35700">MTPSPFSLSGTGQVRWRVPLPGRHVVAVSAAADGMCFVTTEAGVAALDGPEVRWSADGGCVPLGGGRLVTFGADGYEVRDQRTGAVTSAVRMTLKSAPMPLADGSLVFPAAGSLLRAVTLTGEPRWEAEVPAPAWPFVWHDTVFVAERAAVRAFDRDGAALWRAEPAGDIAGNLAGLPDGGVLVPVHGEEHTGYVVLGPGGELRPVPAHLPPGDLVVPLPTGRLVLPGWPERDDVGEWRPTVSIVDGDSGAVVQHHRVPADVRGIAAGADGLIAVACSPTWDRWTKYHGWPGFDLTEDCCVLFLGEDGPRGTWTAGRPITGPLAIAANGDLLIPVSGELISLG</sequence>
<dbReference type="OrthoDB" id="5186591at2"/>
<dbReference type="RefSeq" id="WP_086670621.1">
    <property type="nucleotide sequence ID" value="NZ_FNUJ01000002.1"/>
</dbReference>
<feature type="domain" description="Pyrrolo-quinoline quinone repeat" evidence="1">
    <location>
        <begin position="80"/>
        <end position="167"/>
    </location>
</feature>
<gene>
    <name evidence="2" type="ORF">SAMN05421837_102708</name>
</gene>
<dbReference type="AlphaFoldDB" id="A0A1H5QE91"/>
<evidence type="ECO:0000313" key="2">
    <source>
        <dbReference type="EMBL" id="SEF24442.1"/>
    </source>
</evidence>
<dbReference type="EMBL" id="FNUJ01000002">
    <property type="protein sequence ID" value="SEF24442.1"/>
    <property type="molecule type" value="Genomic_DNA"/>
</dbReference>
<keyword evidence="3" id="KW-1185">Reference proteome</keyword>
<protein>
    <submittedName>
        <fullName evidence="2">PQQ-like domain-containing protein</fullName>
    </submittedName>
</protein>
<dbReference type="STRING" id="218821.SAMN05421837_102708"/>
<name>A0A1H5QE91_9PSEU</name>
<dbReference type="SUPFAM" id="SSF50998">
    <property type="entry name" value="Quinoprotein alcohol dehydrogenase-like"/>
    <property type="match status" value="1"/>
</dbReference>
<reference evidence="3" key="1">
    <citation type="submission" date="2016-10" db="EMBL/GenBank/DDBJ databases">
        <authorList>
            <person name="Varghese N."/>
            <person name="Submissions S."/>
        </authorList>
    </citation>
    <scope>NUCLEOTIDE SEQUENCE [LARGE SCALE GENOMIC DNA]</scope>
    <source>
        <strain evidence="3">DSM 44654</strain>
    </source>
</reference>
<organism evidence="2 3">
    <name type="scientific">Amycolatopsis pretoriensis</name>
    <dbReference type="NCBI Taxonomy" id="218821"/>
    <lineage>
        <taxon>Bacteria</taxon>
        <taxon>Bacillati</taxon>
        <taxon>Actinomycetota</taxon>
        <taxon>Actinomycetes</taxon>
        <taxon>Pseudonocardiales</taxon>
        <taxon>Pseudonocardiaceae</taxon>
        <taxon>Amycolatopsis</taxon>
    </lineage>
</organism>
<proteinExistence type="predicted"/>
<dbReference type="Gene3D" id="2.130.10.10">
    <property type="entry name" value="YVTN repeat-like/Quinoprotein amine dehydrogenase"/>
    <property type="match status" value="1"/>
</dbReference>
<dbReference type="InterPro" id="IPR002372">
    <property type="entry name" value="PQQ_rpt_dom"/>
</dbReference>
<dbReference type="InterPro" id="IPR011047">
    <property type="entry name" value="Quinoprotein_ADH-like_sf"/>
</dbReference>
<evidence type="ECO:0000313" key="3">
    <source>
        <dbReference type="Proteomes" id="UP000198878"/>
    </source>
</evidence>
<accession>A0A1H5QE91</accession>